<evidence type="ECO:0000256" key="8">
    <source>
        <dbReference type="PIRNR" id="PIRNR006630"/>
    </source>
</evidence>
<evidence type="ECO:0000256" key="5">
    <source>
        <dbReference type="ARBA" id="ARBA00022840"/>
    </source>
</evidence>
<keyword evidence="3 7" id="KW-0436">Ligase</keyword>
<dbReference type="NCBIfam" id="NF002730">
    <property type="entry name" value="PRK02628.1"/>
    <property type="match status" value="1"/>
</dbReference>
<dbReference type="InterPro" id="IPR014729">
    <property type="entry name" value="Rossmann-like_a/b/a_fold"/>
</dbReference>
<dbReference type="NCBIfam" id="TIGR00552">
    <property type="entry name" value="nadE"/>
    <property type="match status" value="1"/>
</dbReference>
<dbReference type="InterPro" id="IPR003010">
    <property type="entry name" value="C-N_Hydrolase"/>
</dbReference>
<feature type="binding site" evidence="7">
    <location>
        <position position="481"/>
    </location>
    <ligand>
        <name>ATP</name>
        <dbReference type="ChEBI" id="CHEBI:30616"/>
    </ligand>
</feature>
<comment type="function">
    <text evidence="7">Catalyzes the ATP-dependent amidation of deamido-NAD to form NAD. Uses L-glutamine as a nitrogen source.</text>
</comment>
<dbReference type="OrthoDB" id="9760188at2"/>
<dbReference type="GO" id="GO:0004359">
    <property type="term" value="F:glutaminase activity"/>
    <property type="evidence" value="ECO:0007669"/>
    <property type="project" value="InterPro"/>
</dbReference>
<dbReference type="Pfam" id="PF02540">
    <property type="entry name" value="NAD_synthase"/>
    <property type="match status" value="1"/>
</dbReference>
<dbReference type="Proteomes" id="UP000037822">
    <property type="component" value="Unassembled WGS sequence"/>
</dbReference>
<evidence type="ECO:0000256" key="2">
    <source>
        <dbReference type="ARBA" id="ARBA00007145"/>
    </source>
</evidence>
<dbReference type="AlphaFoldDB" id="A0A0N0MAF2"/>
<dbReference type="PROSITE" id="PS50263">
    <property type="entry name" value="CN_HYDROLASE"/>
    <property type="match status" value="1"/>
</dbReference>
<comment type="caution">
    <text evidence="12">The sequence shown here is derived from an EMBL/GenBank/DDBJ whole genome shotgun (WGS) entry which is preliminary data.</text>
</comment>
<dbReference type="SUPFAM" id="SSF56317">
    <property type="entry name" value="Carbon-nitrogen hydrolase"/>
    <property type="match status" value="1"/>
</dbReference>
<comment type="similarity">
    <text evidence="9">Belongs to the NAD synthetase family.</text>
</comment>
<comment type="similarity">
    <text evidence="2 7 8">In the C-terminal section; belongs to the NAD synthetase family.</text>
</comment>
<dbReference type="CDD" id="cd00553">
    <property type="entry name" value="NAD_synthase"/>
    <property type="match status" value="1"/>
</dbReference>
<evidence type="ECO:0000256" key="10">
    <source>
        <dbReference type="SAM" id="MobiDB-lite"/>
    </source>
</evidence>
<evidence type="ECO:0000313" key="12">
    <source>
        <dbReference type="EMBL" id="KPH79591.1"/>
    </source>
</evidence>
<feature type="binding site" evidence="7">
    <location>
        <position position="127"/>
    </location>
    <ligand>
        <name>L-glutamine</name>
        <dbReference type="ChEBI" id="CHEBI:58359"/>
    </ligand>
</feature>
<dbReference type="PANTHER" id="PTHR23090:SF9">
    <property type="entry name" value="GLUTAMINE-DEPENDENT NAD(+) SYNTHETASE"/>
    <property type="match status" value="1"/>
</dbReference>
<dbReference type="Gene3D" id="3.40.50.620">
    <property type="entry name" value="HUPs"/>
    <property type="match status" value="1"/>
</dbReference>
<dbReference type="Gene3D" id="1.10.10.1140">
    <property type="entry name" value="Glutamine-dependent NAD+ synthetase, C-terminal domain"/>
    <property type="match status" value="1"/>
</dbReference>
<dbReference type="PIRSF" id="PIRSF006630">
    <property type="entry name" value="NADS_GAT"/>
    <property type="match status" value="1"/>
</dbReference>
<dbReference type="GO" id="GO:0008795">
    <property type="term" value="F:NAD+ synthase activity"/>
    <property type="evidence" value="ECO:0007669"/>
    <property type="project" value="UniProtKB-UniRule"/>
</dbReference>
<dbReference type="GO" id="GO:0005524">
    <property type="term" value="F:ATP binding"/>
    <property type="evidence" value="ECO:0007669"/>
    <property type="project" value="UniProtKB-UniRule"/>
</dbReference>
<feature type="active site" description="Proton acceptor; for glutaminase activity" evidence="7">
    <location>
        <position position="52"/>
    </location>
</feature>
<evidence type="ECO:0000256" key="6">
    <source>
        <dbReference type="ARBA" id="ARBA00023027"/>
    </source>
</evidence>
<dbReference type="InterPro" id="IPR036526">
    <property type="entry name" value="C-N_Hydrolase_sf"/>
</dbReference>
<feature type="active site" description="Nucleophile; for glutaminase activity" evidence="7">
    <location>
        <position position="177"/>
    </location>
</feature>
<dbReference type="InterPro" id="IPR022310">
    <property type="entry name" value="NAD/GMP_synthase"/>
</dbReference>
<dbReference type="EC" id="6.3.5.1" evidence="7 8"/>
<evidence type="ECO:0000313" key="13">
    <source>
        <dbReference type="Proteomes" id="UP000037822"/>
    </source>
</evidence>
<dbReference type="InterPro" id="IPR003694">
    <property type="entry name" value="NAD_synthase"/>
</dbReference>
<dbReference type="FunFam" id="3.40.50.620:FF:000155">
    <property type="entry name" value="Glutamine-dependent NAD(+) synthetase"/>
    <property type="match status" value="1"/>
</dbReference>
<evidence type="ECO:0000256" key="1">
    <source>
        <dbReference type="ARBA" id="ARBA00005188"/>
    </source>
</evidence>
<dbReference type="GO" id="GO:0003952">
    <property type="term" value="F:NAD+ synthase (glutamine-hydrolyzing) activity"/>
    <property type="evidence" value="ECO:0007669"/>
    <property type="project" value="UniProtKB-UniRule"/>
</dbReference>
<dbReference type="GO" id="GO:0009435">
    <property type="term" value="P:NAD+ biosynthetic process"/>
    <property type="evidence" value="ECO:0007669"/>
    <property type="project" value="UniProtKB-UniRule"/>
</dbReference>
<reference evidence="12 13" key="1">
    <citation type="submission" date="2015-07" db="EMBL/GenBank/DDBJ databases">
        <title>Whole genome sequencing of Bosea vaviloviae isolated from cave pool.</title>
        <authorList>
            <person name="Tan N.E.H."/>
            <person name="Lee Y.P."/>
            <person name="Gan H.M."/>
            <person name="Barton H."/>
            <person name="Savka M.A."/>
        </authorList>
    </citation>
    <scope>NUCLEOTIDE SEQUENCE [LARGE SCALE GENOMIC DNA]</scope>
    <source>
        <strain evidence="12 13">SD260</strain>
    </source>
</reference>
<evidence type="ECO:0000256" key="4">
    <source>
        <dbReference type="ARBA" id="ARBA00022741"/>
    </source>
</evidence>
<dbReference type="GO" id="GO:0005737">
    <property type="term" value="C:cytoplasm"/>
    <property type="evidence" value="ECO:0007669"/>
    <property type="project" value="InterPro"/>
</dbReference>
<feature type="active site" description="For glutaminase activity" evidence="7">
    <location>
        <position position="121"/>
    </location>
</feature>
<dbReference type="RefSeq" id="WP_054210256.1">
    <property type="nucleotide sequence ID" value="NZ_LGSZ01000048.1"/>
</dbReference>
<feature type="domain" description="CN hydrolase" evidence="11">
    <location>
        <begin position="12"/>
        <end position="277"/>
    </location>
</feature>
<dbReference type="UniPathway" id="UPA00253">
    <property type="reaction ID" value="UER00334"/>
</dbReference>
<dbReference type="FunFam" id="1.10.10.1140:FF:000001">
    <property type="entry name" value="Glutamine-dependent NAD(+) synthetase"/>
    <property type="match status" value="1"/>
</dbReference>
<dbReference type="PANTHER" id="PTHR23090">
    <property type="entry name" value="NH 3 /GLUTAMINE-DEPENDENT NAD + SYNTHETASE"/>
    <property type="match status" value="1"/>
</dbReference>
<keyword evidence="13" id="KW-1185">Reference proteome</keyword>
<dbReference type="Pfam" id="PF00795">
    <property type="entry name" value="CN_hydrolase"/>
    <property type="match status" value="1"/>
</dbReference>
<feature type="binding site" evidence="7">
    <location>
        <position position="457"/>
    </location>
    <ligand>
        <name>deamido-NAD(+)</name>
        <dbReference type="ChEBI" id="CHEBI:58437"/>
        <note>ligand shared between two neighboring subunits</note>
    </ligand>
</feature>
<dbReference type="Gene3D" id="3.60.110.10">
    <property type="entry name" value="Carbon-nitrogen hydrolase"/>
    <property type="match status" value="1"/>
</dbReference>
<comment type="pathway">
    <text evidence="1 7 8">Cofactor biosynthesis; NAD(+) biosynthesis; NAD(+) from deamido-NAD(+) (L-Gln route): step 1/1.</text>
</comment>
<sequence length="679" mass="74212">MTFHNLHSHGFIRLACAAPRLKVADPGFNLGEMLPLLRRADDGGASIVLFPELGLSAYAIDDLHMQSALLDAVRDALSALVEESRSLRAVAVVGAPLRVEGRLFNCAVAIHRGRILAVVPKTYLPNYREFYERRQFASGERAGITSIQLCGQEVPFGTDILLSASDVPDLTIHMEICEDVWMPVPPSSFAALAGATVLLNLSASNVTIGKSDWRHTLCKAHSGRCIAAYAYSAAGTGESTTDLAWDGQAMIYENGALLAEAERFASEPQLILADIDLERLALDRIRMNTFGDNADALRDRLAFRRVSFALEPDCESDLGLMREVERFPFVPSDDARLNELCFEAYNIQSHGLRKRLESTRVEKIVIGVSGGLDSTQALLVAADTMDALGLPRENILAYTLPAFATSAGTKTNAWRLMKALGVTAAEIDMTPACRQMLVDIGHPFAEGEPVYDITFENVQAGARTSLLFRLANKNNGLVLGTGDLSELALGWCTYGVGDQMSHYNVNGSVSKTLIQHLIRWVARTERFGGDASAVLLDILATEISPELVPGDGEGPSQKTEDFVGPYALQDFNLFYITRYGFSPSKVAFLSHHAWSDAARGDWPPHMEAAKQVAYDLPTIKRWLRVFVRRFFETSQFKRSAMPNGPKVSSGGSLSPRGDWRAPSDASGAAWLTDLDRIPD</sequence>
<protein>
    <recommendedName>
        <fullName evidence="7 8">Glutamine-dependent NAD(+) synthetase</fullName>
        <ecNumber evidence="7 8">6.3.5.1</ecNumber>
    </recommendedName>
    <alternativeName>
        <fullName evidence="7 8">NAD(+) synthase [glutamine-hydrolyzing]</fullName>
    </alternativeName>
</protein>
<evidence type="ECO:0000256" key="3">
    <source>
        <dbReference type="ARBA" id="ARBA00022598"/>
    </source>
</evidence>
<dbReference type="InterPro" id="IPR041856">
    <property type="entry name" value="NAD+_synth_C"/>
</dbReference>
<feature type="region of interest" description="Disordered" evidence="10">
    <location>
        <begin position="639"/>
        <end position="665"/>
    </location>
</feature>
<feature type="binding site" evidence="7">
    <location>
        <begin position="367"/>
        <end position="374"/>
    </location>
    <ligand>
        <name>ATP</name>
        <dbReference type="ChEBI" id="CHEBI:30616"/>
    </ligand>
</feature>
<feature type="binding site" evidence="7">
    <location>
        <position position="204"/>
    </location>
    <ligand>
        <name>L-glutamine</name>
        <dbReference type="ChEBI" id="CHEBI:58359"/>
    </ligand>
</feature>
<accession>A0A0N0MAF2</accession>
<evidence type="ECO:0000256" key="9">
    <source>
        <dbReference type="RuleBase" id="RU003811"/>
    </source>
</evidence>
<keyword evidence="5 7" id="KW-0067">ATP-binding</keyword>
<gene>
    <name evidence="7 12" type="primary">nadE</name>
    <name evidence="12" type="ORF">AE618_17080</name>
</gene>
<dbReference type="EMBL" id="LGSZ01000048">
    <property type="protein sequence ID" value="KPH79591.1"/>
    <property type="molecule type" value="Genomic_DNA"/>
</dbReference>
<keyword evidence="4 7" id="KW-0547">Nucleotide-binding</keyword>
<feature type="binding site" evidence="7">
    <location>
        <position position="486"/>
    </location>
    <ligand>
        <name>deamido-NAD(+)</name>
        <dbReference type="ChEBI" id="CHEBI:58437"/>
        <note>ligand shared between two neighboring subunits</note>
    </ligand>
</feature>
<dbReference type="CDD" id="cd07570">
    <property type="entry name" value="GAT_Gln-NAD-synth"/>
    <property type="match status" value="1"/>
</dbReference>
<feature type="binding site" evidence="7">
    <location>
        <position position="210"/>
    </location>
    <ligand>
        <name>L-glutamine</name>
        <dbReference type="ChEBI" id="CHEBI:58359"/>
    </ligand>
</feature>
<dbReference type="HAMAP" id="MF_02090">
    <property type="entry name" value="NadE_glutamine_dep"/>
    <property type="match status" value="1"/>
</dbReference>
<dbReference type="SUPFAM" id="SSF52402">
    <property type="entry name" value="Adenine nucleotide alpha hydrolases-like"/>
    <property type="match status" value="1"/>
</dbReference>
<feature type="binding site" evidence="7">
    <location>
        <begin position="491"/>
        <end position="494"/>
    </location>
    <ligand>
        <name>deamido-NAD(+)</name>
        <dbReference type="ChEBI" id="CHEBI:58437"/>
        <note>ligand shared between two neighboring subunits</note>
    </ligand>
</feature>
<feature type="binding site" evidence="7">
    <location>
        <position position="637"/>
    </location>
    <ligand>
        <name>deamido-NAD(+)</name>
        <dbReference type="ChEBI" id="CHEBI:58437"/>
        <note>ligand shared between two neighboring subunits</note>
    </ligand>
</feature>
<proteinExistence type="inferred from homology"/>
<dbReference type="PATRIC" id="fig|1526658.3.peg.165"/>
<evidence type="ECO:0000256" key="7">
    <source>
        <dbReference type="HAMAP-Rule" id="MF_02090"/>
    </source>
</evidence>
<dbReference type="InterPro" id="IPR014445">
    <property type="entry name" value="Gln-dep_NAD_synthase"/>
</dbReference>
<keyword evidence="6 7" id="KW-0520">NAD</keyword>
<name>A0A0N0MAF2_9HYPH</name>
<comment type="catalytic activity">
    <reaction evidence="7 8">
        <text>deamido-NAD(+) + L-glutamine + ATP + H2O = L-glutamate + AMP + diphosphate + NAD(+) + H(+)</text>
        <dbReference type="Rhea" id="RHEA:24384"/>
        <dbReference type="ChEBI" id="CHEBI:15377"/>
        <dbReference type="ChEBI" id="CHEBI:15378"/>
        <dbReference type="ChEBI" id="CHEBI:29985"/>
        <dbReference type="ChEBI" id="CHEBI:30616"/>
        <dbReference type="ChEBI" id="CHEBI:33019"/>
        <dbReference type="ChEBI" id="CHEBI:57540"/>
        <dbReference type="ChEBI" id="CHEBI:58359"/>
        <dbReference type="ChEBI" id="CHEBI:58437"/>
        <dbReference type="ChEBI" id="CHEBI:456215"/>
        <dbReference type="EC" id="6.3.5.1"/>
    </reaction>
</comment>
<evidence type="ECO:0000259" key="11">
    <source>
        <dbReference type="PROSITE" id="PS50263"/>
    </source>
</evidence>
<organism evidence="12 13">
    <name type="scientific">Bosea vaviloviae</name>
    <dbReference type="NCBI Taxonomy" id="1526658"/>
    <lineage>
        <taxon>Bacteria</taxon>
        <taxon>Pseudomonadati</taxon>
        <taxon>Pseudomonadota</taxon>
        <taxon>Alphaproteobacteria</taxon>
        <taxon>Hyphomicrobiales</taxon>
        <taxon>Boseaceae</taxon>
        <taxon>Bosea</taxon>
    </lineage>
</organism>